<evidence type="ECO:0000313" key="1">
    <source>
        <dbReference type="EMBL" id="MDP4529573.1"/>
    </source>
</evidence>
<dbReference type="InterPro" id="IPR023214">
    <property type="entry name" value="HAD_sf"/>
</dbReference>
<dbReference type="SFLD" id="SFLDS00003">
    <property type="entry name" value="Haloacid_Dehalogenase"/>
    <property type="match status" value="1"/>
</dbReference>
<keyword evidence="2" id="KW-1185">Reference proteome</keyword>
<evidence type="ECO:0000313" key="2">
    <source>
        <dbReference type="Proteomes" id="UP001236258"/>
    </source>
</evidence>
<sequence>MVKAVIFDMDGVLIDSEPMWQQAEYQVFRQLGVPLQLADTKQTVGMTTKDVAEFWYRQSPWQGQSLAETEAAIIAKVRQAIARNGQAKDGVVALLQQLQQQRLPIAVATNSAQVLMDTTLDTLGIRDYFAAHCCIEMVEQGKPAPDIYLLAASQLGVAPADCLVFEDSITGIRAAKAAGMQVIALPSEEDWQHEKFKLADGKLRSLLSFELMQYLSDDVIN</sequence>
<dbReference type="SFLD" id="SFLDG01129">
    <property type="entry name" value="C1.5:_HAD__Beta-PGM__Phosphata"/>
    <property type="match status" value="1"/>
</dbReference>
<gene>
    <name evidence="1" type="primary">hxpB</name>
    <name evidence="1" type="ORF">Q3O59_11120</name>
</gene>
<dbReference type="InterPro" id="IPR006439">
    <property type="entry name" value="HAD-SF_hydro_IA"/>
</dbReference>
<dbReference type="GO" id="GO:0050084">
    <property type="term" value="F:mannitol-1-phosphatase activity"/>
    <property type="evidence" value="ECO:0007669"/>
    <property type="project" value="UniProtKB-EC"/>
</dbReference>
<dbReference type="PANTHER" id="PTHR18901">
    <property type="entry name" value="2-DEOXYGLUCOSE-6-PHOSPHATE PHOSPHATASE 2"/>
    <property type="match status" value="1"/>
</dbReference>
<proteinExistence type="predicted"/>
<dbReference type="GO" id="GO:0050286">
    <property type="term" value="F:sorbitol-6-phosphatase activity"/>
    <property type="evidence" value="ECO:0007669"/>
    <property type="project" value="UniProtKB-EC"/>
</dbReference>
<reference evidence="1 2" key="1">
    <citation type="submission" date="2023-08" db="EMBL/GenBank/DDBJ databases">
        <authorList>
            <person name="Joshi A."/>
            <person name="Thite S."/>
        </authorList>
    </citation>
    <scope>NUCLEOTIDE SEQUENCE [LARGE SCALE GENOMIC DNA]</scope>
    <source>
        <strain evidence="1 2">1E1</strain>
    </source>
</reference>
<dbReference type="EC" id="3.1.3.50" evidence="1"/>
<dbReference type="EC" id="3.1.3.22" evidence="1"/>
<dbReference type="Proteomes" id="UP001236258">
    <property type="component" value="Unassembled WGS sequence"/>
</dbReference>
<comment type="caution">
    <text evidence="1">The sequence shown here is derived from an EMBL/GenBank/DDBJ whole genome shotgun (WGS) entry which is preliminary data.</text>
</comment>
<dbReference type="CDD" id="cd07505">
    <property type="entry name" value="HAD_BPGM-like"/>
    <property type="match status" value="1"/>
</dbReference>
<dbReference type="NCBIfam" id="TIGR01509">
    <property type="entry name" value="HAD-SF-IA-v3"/>
    <property type="match status" value="1"/>
</dbReference>
<dbReference type="Pfam" id="PF00702">
    <property type="entry name" value="Hydrolase"/>
    <property type="match status" value="1"/>
</dbReference>
<dbReference type="SFLD" id="SFLDG01135">
    <property type="entry name" value="C1.5.6:_HAD__Beta-PGM__Phospha"/>
    <property type="match status" value="1"/>
</dbReference>
<dbReference type="SUPFAM" id="SSF56784">
    <property type="entry name" value="HAD-like"/>
    <property type="match status" value="1"/>
</dbReference>
<dbReference type="InterPro" id="IPR036412">
    <property type="entry name" value="HAD-like_sf"/>
</dbReference>
<dbReference type="GO" id="GO:0003850">
    <property type="term" value="F:2-deoxyglucose-6-phosphatase activity"/>
    <property type="evidence" value="ECO:0007669"/>
    <property type="project" value="UniProtKB-EC"/>
</dbReference>
<name>A0ABT9GRH5_9GAMM</name>
<organism evidence="1 2">
    <name type="scientific">Alkalimonas delamerensis</name>
    <dbReference type="NCBI Taxonomy" id="265981"/>
    <lineage>
        <taxon>Bacteria</taxon>
        <taxon>Pseudomonadati</taxon>
        <taxon>Pseudomonadota</taxon>
        <taxon>Gammaproteobacteria</taxon>
        <taxon>Alkalimonas</taxon>
    </lineage>
</organism>
<dbReference type="EC" id="3.1.3.68" evidence="1"/>
<dbReference type="NCBIfam" id="NF008087">
    <property type="entry name" value="PRK10826.1"/>
    <property type="match status" value="1"/>
</dbReference>
<protein>
    <submittedName>
        <fullName evidence="1">Hexitol phosphatase HxpB</fullName>
        <ecNumber evidence="1">3.1.3.22</ecNumber>
        <ecNumber evidence="1">3.1.3.50</ecNumber>
        <ecNumber evidence="1">3.1.3.68</ecNumber>
    </submittedName>
</protein>
<dbReference type="Gene3D" id="1.10.150.240">
    <property type="entry name" value="Putative phosphatase, domain 2"/>
    <property type="match status" value="1"/>
</dbReference>
<dbReference type="RefSeq" id="WP_305945648.1">
    <property type="nucleotide sequence ID" value="NZ_JAUZVY010000004.1"/>
</dbReference>
<dbReference type="EMBL" id="JAUZVY010000004">
    <property type="protein sequence ID" value="MDP4529573.1"/>
    <property type="molecule type" value="Genomic_DNA"/>
</dbReference>
<dbReference type="PANTHER" id="PTHR18901:SF38">
    <property type="entry name" value="PSEUDOURIDINE-5'-PHOSPHATASE"/>
    <property type="match status" value="1"/>
</dbReference>
<keyword evidence="1" id="KW-0378">Hydrolase</keyword>
<dbReference type="InterPro" id="IPR023198">
    <property type="entry name" value="PGP-like_dom2"/>
</dbReference>
<dbReference type="Gene3D" id="3.40.50.1000">
    <property type="entry name" value="HAD superfamily/HAD-like"/>
    <property type="match status" value="1"/>
</dbReference>
<dbReference type="PRINTS" id="PR00413">
    <property type="entry name" value="HADHALOGNASE"/>
</dbReference>
<accession>A0ABT9GRH5</accession>